<feature type="signal peptide" evidence="1">
    <location>
        <begin position="1"/>
        <end position="28"/>
    </location>
</feature>
<dbReference type="RefSeq" id="WP_106140748.1">
    <property type="nucleotide sequence ID" value="NZ_PVTE01000039.1"/>
</dbReference>
<evidence type="ECO:0000313" key="4">
    <source>
        <dbReference type="Proteomes" id="UP000238375"/>
    </source>
</evidence>
<dbReference type="EMBL" id="PVTE01000039">
    <property type="protein sequence ID" value="PRY24549.1"/>
    <property type="molecule type" value="Genomic_DNA"/>
</dbReference>
<evidence type="ECO:0000313" key="3">
    <source>
        <dbReference type="EMBL" id="PRY24549.1"/>
    </source>
</evidence>
<keyword evidence="1" id="KW-0732">Signal</keyword>
<proteinExistence type="predicted"/>
<protein>
    <recommendedName>
        <fullName evidence="2">Copper-binding protein MbnP-like domain-containing protein</fullName>
    </recommendedName>
</protein>
<comment type="caution">
    <text evidence="3">The sequence shown here is derived from an EMBL/GenBank/DDBJ whole genome shotgun (WGS) entry which is preliminary data.</text>
</comment>
<keyword evidence="4" id="KW-1185">Reference proteome</keyword>
<dbReference type="InterPro" id="IPR046863">
    <property type="entry name" value="MbnP-like_dom"/>
</dbReference>
<sequence length="287" mass="31002">MNAIQHIRQRSFGWFLALSLVVSLVACTEQSDPGALVIDPKTNGELTLEFDNVVGGTNLALGKATYKNSFGEAFTVDAFNYFVSNVVLKKADGTTYNVPNSYYLVRESLASSQLVKLTDIPQGDYTGVSFVLGVDSTKSASPVTERIGALDPGTYGQAVDMYWSWNSGYIFVRLEGTSTAVPADRNGYYELHTGGFGGMTGKTVNNLRVVSLTTPTPATVRTRIAPTIHLLVDAGKVMDGSTKISLTSLYKDRTFNGIHSPEAAAKLGLPDNQQGMFMVDHVHNDPK</sequence>
<feature type="chain" id="PRO_5015461220" description="Copper-binding protein MbnP-like domain-containing protein" evidence="1">
    <location>
        <begin position="29"/>
        <end position="287"/>
    </location>
</feature>
<dbReference type="Pfam" id="PF20243">
    <property type="entry name" value="MbnP"/>
    <property type="match status" value="1"/>
</dbReference>
<organism evidence="3 4">
    <name type="scientific">Spirosoma oryzae</name>
    <dbReference type="NCBI Taxonomy" id="1469603"/>
    <lineage>
        <taxon>Bacteria</taxon>
        <taxon>Pseudomonadati</taxon>
        <taxon>Bacteroidota</taxon>
        <taxon>Cytophagia</taxon>
        <taxon>Cytophagales</taxon>
        <taxon>Cytophagaceae</taxon>
        <taxon>Spirosoma</taxon>
    </lineage>
</organism>
<accession>A0A2T0RTL9</accession>
<dbReference type="OrthoDB" id="1422031at2"/>
<gene>
    <name evidence="3" type="ORF">CLV58_13917</name>
</gene>
<dbReference type="AlphaFoldDB" id="A0A2T0RTL9"/>
<name>A0A2T0RTL9_9BACT</name>
<evidence type="ECO:0000259" key="2">
    <source>
        <dbReference type="Pfam" id="PF20243"/>
    </source>
</evidence>
<feature type="domain" description="Copper-binding protein MbnP-like" evidence="2">
    <location>
        <begin position="44"/>
        <end position="246"/>
    </location>
</feature>
<evidence type="ECO:0000256" key="1">
    <source>
        <dbReference type="SAM" id="SignalP"/>
    </source>
</evidence>
<reference evidence="3 4" key="1">
    <citation type="submission" date="2018-03" db="EMBL/GenBank/DDBJ databases">
        <title>Genomic Encyclopedia of Archaeal and Bacterial Type Strains, Phase II (KMG-II): from individual species to whole genera.</title>
        <authorList>
            <person name="Goeker M."/>
        </authorList>
    </citation>
    <scope>NUCLEOTIDE SEQUENCE [LARGE SCALE GENOMIC DNA]</scope>
    <source>
        <strain evidence="3 4">DSM 28354</strain>
    </source>
</reference>
<dbReference type="Proteomes" id="UP000238375">
    <property type="component" value="Unassembled WGS sequence"/>
</dbReference>